<dbReference type="GO" id="GO:0016020">
    <property type="term" value="C:membrane"/>
    <property type="evidence" value="ECO:0007669"/>
    <property type="project" value="GOC"/>
</dbReference>
<dbReference type="PANTHER" id="PTHR11069:SF23">
    <property type="entry name" value="LYSOSOMAL ACID GLUCOSYLCERAMIDASE"/>
    <property type="match status" value="1"/>
</dbReference>
<keyword evidence="5" id="KW-1185">Reference proteome</keyword>
<feature type="non-terminal residue" evidence="4">
    <location>
        <position position="1"/>
    </location>
</feature>
<proteinExistence type="predicted"/>
<keyword evidence="1" id="KW-0732">Signal</keyword>
<dbReference type="PANTHER" id="PTHR11069">
    <property type="entry name" value="GLUCOSYLCERAMIDASE"/>
    <property type="match status" value="1"/>
</dbReference>
<dbReference type="InterPro" id="IPR033452">
    <property type="entry name" value="GH30_C"/>
</dbReference>
<gene>
    <name evidence="4" type="ORF">PMAYCL1PPCAC_25625</name>
</gene>
<protein>
    <recommendedName>
        <fullName evidence="3">Glycosyl hydrolase family 30 beta sandwich domain-containing protein</fullName>
    </recommendedName>
</protein>
<keyword evidence="2" id="KW-0378">Hydrolase</keyword>
<dbReference type="InterPro" id="IPR013780">
    <property type="entry name" value="Glyco_hydro_b"/>
</dbReference>
<evidence type="ECO:0000259" key="3">
    <source>
        <dbReference type="Pfam" id="PF17189"/>
    </source>
</evidence>
<evidence type="ECO:0000256" key="2">
    <source>
        <dbReference type="ARBA" id="ARBA00022801"/>
    </source>
</evidence>
<dbReference type="AlphaFoldDB" id="A0AAN5D3K1"/>
<sequence length="90" mass="10063">GEFYRQPMFYAMAHFSRFIRPGAVVLGHSIRSNSGIMGVAVKSVDKTIAVVLLNELEEDQEVEIRYKTSSIFVPVKGQSINTVLYRGALK</sequence>
<name>A0AAN5D3K1_9BILA</name>
<dbReference type="Gene3D" id="2.60.40.1180">
    <property type="entry name" value="Golgi alpha-mannosidase II"/>
    <property type="match status" value="1"/>
</dbReference>
<accession>A0AAN5D3K1</accession>
<dbReference type="InterPro" id="IPR001139">
    <property type="entry name" value="Glyco_hydro_30"/>
</dbReference>
<evidence type="ECO:0000313" key="5">
    <source>
        <dbReference type="Proteomes" id="UP001328107"/>
    </source>
</evidence>
<evidence type="ECO:0000313" key="4">
    <source>
        <dbReference type="EMBL" id="GMR55430.1"/>
    </source>
</evidence>
<reference evidence="5" key="1">
    <citation type="submission" date="2022-10" db="EMBL/GenBank/DDBJ databases">
        <title>Genome assembly of Pristionchus species.</title>
        <authorList>
            <person name="Yoshida K."/>
            <person name="Sommer R.J."/>
        </authorList>
    </citation>
    <scope>NUCLEOTIDE SEQUENCE [LARGE SCALE GENOMIC DNA]</scope>
    <source>
        <strain evidence="5">RS5460</strain>
    </source>
</reference>
<comment type="caution">
    <text evidence="4">The sequence shown here is derived from an EMBL/GenBank/DDBJ whole genome shotgun (WGS) entry which is preliminary data.</text>
</comment>
<dbReference type="EMBL" id="BTRK01000005">
    <property type="protein sequence ID" value="GMR55430.1"/>
    <property type="molecule type" value="Genomic_DNA"/>
</dbReference>
<evidence type="ECO:0000256" key="1">
    <source>
        <dbReference type="ARBA" id="ARBA00022729"/>
    </source>
</evidence>
<feature type="non-terminal residue" evidence="4">
    <location>
        <position position="90"/>
    </location>
</feature>
<dbReference type="GO" id="GO:0004348">
    <property type="term" value="F:glucosylceramidase activity"/>
    <property type="evidence" value="ECO:0007669"/>
    <property type="project" value="InterPro"/>
</dbReference>
<dbReference type="Pfam" id="PF17189">
    <property type="entry name" value="Glyco_hydro_30C"/>
    <property type="match status" value="1"/>
</dbReference>
<dbReference type="Proteomes" id="UP001328107">
    <property type="component" value="Unassembled WGS sequence"/>
</dbReference>
<organism evidence="4 5">
    <name type="scientific">Pristionchus mayeri</name>
    <dbReference type="NCBI Taxonomy" id="1317129"/>
    <lineage>
        <taxon>Eukaryota</taxon>
        <taxon>Metazoa</taxon>
        <taxon>Ecdysozoa</taxon>
        <taxon>Nematoda</taxon>
        <taxon>Chromadorea</taxon>
        <taxon>Rhabditida</taxon>
        <taxon>Rhabditina</taxon>
        <taxon>Diplogasteromorpha</taxon>
        <taxon>Diplogasteroidea</taxon>
        <taxon>Neodiplogasteridae</taxon>
        <taxon>Pristionchus</taxon>
    </lineage>
</organism>
<feature type="domain" description="Glycosyl hydrolase family 30 beta sandwich" evidence="3">
    <location>
        <begin position="22"/>
        <end position="83"/>
    </location>
</feature>
<dbReference type="Gene3D" id="3.20.20.80">
    <property type="entry name" value="Glycosidases"/>
    <property type="match status" value="1"/>
</dbReference>
<dbReference type="GO" id="GO:0006680">
    <property type="term" value="P:glucosylceramide catabolic process"/>
    <property type="evidence" value="ECO:0007669"/>
    <property type="project" value="TreeGrafter"/>
</dbReference>